<dbReference type="RefSeq" id="WP_190863622.1">
    <property type="nucleotide sequence ID" value="NZ_JACXIY010000022.1"/>
</dbReference>
<dbReference type="EMBL" id="JACXIY010000022">
    <property type="protein sequence ID" value="MBD2870577.1"/>
    <property type="molecule type" value="Genomic_DNA"/>
</dbReference>
<evidence type="ECO:0000256" key="1">
    <source>
        <dbReference type="ARBA" id="ARBA00000085"/>
    </source>
</evidence>
<dbReference type="PROSITE" id="PS50885">
    <property type="entry name" value="HAMP"/>
    <property type="match status" value="1"/>
</dbReference>
<feature type="transmembrane region" description="Helical" evidence="14">
    <location>
        <begin position="295"/>
        <end position="318"/>
    </location>
</feature>
<dbReference type="Pfam" id="PF02743">
    <property type="entry name" value="dCache_1"/>
    <property type="match status" value="1"/>
</dbReference>
<proteinExistence type="predicted"/>
<dbReference type="Pfam" id="PF06580">
    <property type="entry name" value="His_kinase"/>
    <property type="match status" value="1"/>
</dbReference>
<dbReference type="PANTHER" id="PTHR34220:SF7">
    <property type="entry name" value="SENSOR HISTIDINE KINASE YPDA"/>
    <property type="match status" value="1"/>
</dbReference>
<gene>
    <name evidence="17" type="ORF">IDH41_18505</name>
</gene>
<dbReference type="InterPro" id="IPR010559">
    <property type="entry name" value="Sig_transdc_His_kin_internal"/>
</dbReference>
<dbReference type="Gene3D" id="6.10.340.10">
    <property type="match status" value="1"/>
</dbReference>
<evidence type="ECO:0000313" key="17">
    <source>
        <dbReference type="EMBL" id="MBD2870577.1"/>
    </source>
</evidence>
<feature type="domain" description="HAMP" evidence="16">
    <location>
        <begin position="315"/>
        <end position="372"/>
    </location>
</feature>
<dbReference type="GO" id="GO:0000155">
    <property type="term" value="F:phosphorelay sensor kinase activity"/>
    <property type="evidence" value="ECO:0007669"/>
    <property type="project" value="InterPro"/>
</dbReference>
<protein>
    <recommendedName>
        <fullName evidence="3">histidine kinase</fullName>
        <ecNumber evidence="3">2.7.13.3</ecNumber>
    </recommendedName>
</protein>
<evidence type="ECO:0000256" key="3">
    <source>
        <dbReference type="ARBA" id="ARBA00012438"/>
    </source>
</evidence>
<evidence type="ECO:0000259" key="16">
    <source>
        <dbReference type="PROSITE" id="PS50885"/>
    </source>
</evidence>
<dbReference type="AlphaFoldDB" id="A0A927CPA5"/>
<evidence type="ECO:0000259" key="15">
    <source>
        <dbReference type="PROSITE" id="PS50109"/>
    </source>
</evidence>
<comment type="subcellular location">
    <subcellularLocation>
        <location evidence="2">Cell membrane</location>
        <topology evidence="2">Multi-pass membrane protein</topology>
    </subcellularLocation>
</comment>
<keyword evidence="18" id="KW-1185">Reference proteome</keyword>
<dbReference type="Proteomes" id="UP000632125">
    <property type="component" value="Unassembled WGS sequence"/>
</dbReference>
<evidence type="ECO:0000256" key="5">
    <source>
        <dbReference type="ARBA" id="ARBA00022553"/>
    </source>
</evidence>
<dbReference type="InterPro" id="IPR036890">
    <property type="entry name" value="HATPase_C_sf"/>
</dbReference>
<dbReference type="InterPro" id="IPR003660">
    <property type="entry name" value="HAMP_dom"/>
</dbReference>
<keyword evidence="11 14" id="KW-1133">Transmembrane helix</keyword>
<sequence>MFYSLRSRLILTFSVLLVVPFGFLAWIVTEVSTETIENLIQVSTSQTMKQYATYADSLFDQTEELSQQILASEMTQEWLSFQENTPPGRKAEFTNSEAMRSYLTSITSSNSELASVGLFLEDRFGIWSYDKDFMAADWYARYYKNGIRWLPAHYDDDQPSRTVRRTQINSYIYPLTNLQELVPMGVIKINMPTTLFREPLANIKLGKTGAVYLLDGAGRPVLDQDLSLHGRILQEGAKDVRKLIAAQPEGHFWIDEPSSSFLVFYQHLSAEDWMLVGVVSKEELFSKIAWIKRQILWVGALLICATIGLAYWLAYGITNPLSKLARTMKEVERGDFSKTNALLPAAKSNSYEISYVVHVFHRMTRTLRDYIQIEVDLNLRRKDAEYKALLLQINPHFLYNTLEVIGSLSVQGRNRDVLKATESLGRMLRYSLKLDSDEVRLKEELDYARFFASILKLTYGERIEINVTDNTGDDGLAILKFILQPLVENAVKFSIDHAEKVQVDIAATKADGRLCLSVKDNGIGMGEALRRDLTEQLDRLQGRELLRSEGKQIGLRNVLARCRLHYEEQFAVRIDSEEGKGTEIRLIMPIKESGHHV</sequence>
<dbReference type="PROSITE" id="PS50109">
    <property type="entry name" value="HIS_KIN"/>
    <property type="match status" value="1"/>
</dbReference>
<evidence type="ECO:0000256" key="13">
    <source>
        <dbReference type="ARBA" id="ARBA00023136"/>
    </source>
</evidence>
<keyword evidence="4" id="KW-1003">Cell membrane</keyword>
<dbReference type="PANTHER" id="PTHR34220">
    <property type="entry name" value="SENSOR HISTIDINE KINASE YPDA"/>
    <property type="match status" value="1"/>
</dbReference>
<keyword evidence="7 14" id="KW-0812">Transmembrane</keyword>
<dbReference type="InterPro" id="IPR003594">
    <property type="entry name" value="HATPase_dom"/>
</dbReference>
<dbReference type="InterPro" id="IPR005467">
    <property type="entry name" value="His_kinase_dom"/>
</dbReference>
<feature type="domain" description="Histidine kinase" evidence="15">
    <location>
        <begin position="479"/>
        <end position="592"/>
    </location>
</feature>
<accession>A0A927CPA5</accession>
<evidence type="ECO:0000256" key="12">
    <source>
        <dbReference type="ARBA" id="ARBA00023012"/>
    </source>
</evidence>
<evidence type="ECO:0000256" key="9">
    <source>
        <dbReference type="ARBA" id="ARBA00022777"/>
    </source>
</evidence>
<evidence type="ECO:0000256" key="11">
    <source>
        <dbReference type="ARBA" id="ARBA00022989"/>
    </source>
</evidence>
<keyword evidence="13 14" id="KW-0472">Membrane</keyword>
<dbReference type="InterPro" id="IPR050640">
    <property type="entry name" value="Bact_2-comp_sensor_kinase"/>
</dbReference>
<keyword evidence="8" id="KW-0547">Nucleotide-binding</keyword>
<evidence type="ECO:0000256" key="2">
    <source>
        <dbReference type="ARBA" id="ARBA00004651"/>
    </source>
</evidence>
<keyword evidence="9 17" id="KW-0418">Kinase</keyword>
<dbReference type="GO" id="GO:0005524">
    <property type="term" value="F:ATP binding"/>
    <property type="evidence" value="ECO:0007669"/>
    <property type="project" value="UniProtKB-KW"/>
</dbReference>
<dbReference type="InterPro" id="IPR033479">
    <property type="entry name" value="dCache_1"/>
</dbReference>
<dbReference type="GO" id="GO:0005886">
    <property type="term" value="C:plasma membrane"/>
    <property type="evidence" value="ECO:0007669"/>
    <property type="project" value="UniProtKB-SubCell"/>
</dbReference>
<evidence type="ECO:0000256" key="4">
    <source>
        <dbReference type="ARBA" id="ARBA00022475"/>
    </source>
</evidence>
<organism evidence="17 18">
    <name type="scientific">Paenibacillus arenilitoris</name>
    <dbReference type="NCBI Taxonomy" id="2772299"/>
    <lineage>
        <taxon>Bacteria</taxon>
        <taxon>Bacillati</taxon>
        <taxon>Bacillota</taxon>
        <taxon>Bacilli</taxon>
        <taxon>Bacillales</taxon>
        <taxon>Paenibacillaceae</taxon>
        <taxon>Paenibacillus</taxon>
    </lineage>
</organism>
<dbReference type="EC" id="2.7.13.3" evidence="3"/>
<evidence type="ECO:0000313" key="18">
    <source>
        <dbReference type="Proteomes" id="UP000632125"/>
    </source>
</evidence>
<evidence type="ECO:0000256" key="7">
    <source>
        <dbReference type="ARBA" id="ARBA00022692"/>
    </source>
</evidence>
<evidence type="ECO:0000256" key="8">
    <source>
        <dbReference type="ARBA" id="ARBA00022741"/>
    </source>
</evidence>
<reference evidence="17" key="1">
    <citation type="submission" date="2020-09" db="EMBL/GenBank/DDBJ databases">
        <title>A novel bacterium of genus Paenibacillus, isolated from South China Sea.</title>
        <authorList>
            <person name="Huang H."/>
            <person name="Mo K."/>
            <person name="Hu Y."/>
        </authorList>
    </citation>
    <scope>NUCLEOTIDE SEQUENCE</scope>
    <source>
        <strain evidence="17">IB182493</strain>
    </source>
</reference>
<evidence type="ECO:0000256" key="6">
    <source>
        <dbReference type="ARBA" id="ARBA00022679"/>
    </source>
</evidence>
<name>A0A927CPA5_9BACL</name>
<dbReference type="Gene3D" id="3.30.565.10">
    <property type="entry name" value="Histidine kinase-like ATPase, C-terminal domain"/>
    <property type="match status" value="1"/>
</dbReference>
<keyword evidence="6" id="KW-0808">Transferase</keyword>
<comment type="caution">
    <text evidence="17">The sequence shown here is derived from an EMBL/GenBank/DDBJ whole genome shotgun (WGS) entry which is preliminary data.</text>
</comment>
<comment type="catalytic activity">
    <reaction evidence="1">
        <text>ATP + protein L-histidine = ADP + protein N-phospho-L-histidine.</text>
        <dbReference type="EC" id="2.7.13.3"/>
    </reaction>
</comment>
<evidence type="ECO:0000256" key="14">
    <source>
        <dbReference type="SAM" id="Phobius"/>
    </source>
</evidence>
<keyword evidence="12" id="KW-0902">Two-component regulatory system</keyword>
<keyword evidence="5" id="KW-0597">Phosphoprotein</keyword>
<dbReference type="Gene3D" id="3.30.450.20">
    <property type="entry name" value="PAS domain"/>
    <property type="match status" value="1"/>
</dbReference>
<dbReference type="Pfam" id="PF02518">
    <property type="entry name" value="HATPase_c"/>
    <property type="match status" value="1"/>
</dbReference>
<keyword evidence="10" id="KW-0067">ATP-binding</keyword>
<dbReference type="SUPFAM" id="SSF55874">
    <property type="entry name" value="ATPase domain of HSP90 chaperone/DNA topoisomerase II/histidine kinase"/>
    <property type="match status" value="1"/>
</dbReference>
<evidence type="ECO:0000256" key="10">
    <source>
        <dbReference type="ARBA" id="ARBA00022840"/>
    </source>
</evidence>